<dbReference type="RefSeq" id="WP_074714385.1">
    <property type="nucleotide sequence ID" value="NZ_FNWV01000001.1"/>
</dbReference>
<dbReference type="PROSITE" id="PS50109">
    <property type="entry name" value="HIS_KIN"/>
    <property type="match status" value="1"/>
</dbReference>
<evidence type="ECO:0000256" key="6">
    <source>
        <dbReference type="ARBA" id="ARBA00022679"/>
    </source>
</evidence>
<evidence type="ECO:0000256" key="8">
    <source>
        <dbReference type="ARBA" id="ARBA00022741"/>
    </source>
</evidence>
<dbReference type="GO" id="GO:0005886">
    <property type="term" value="C:plasma membrane"/>
    <property type="evidence" value="ECO:0007669"/>
    <property type="project" value="UniProtKB-SubCell"/>
</dbReference>
<evidence type="ECO:0000256" key="3">
    <source>
        <dbReference type="ARBA" id="ARBA00012438"/>
    </source>
</evidence>
<keyword evidence="10" id="KW-0067">ATP-binding</keyword>
<keyword evidence="7 14" id="KW-0812">Transmembrane</keyword>
<dbReference type="SUPFAM" id="SSF55874">
    <property type="entry name" value="ATPase domain of HSP90 chaperone/DNA topoisomerase II/histidine kinase"/>
    <property type="match status" value="1"/>
</dbReference>
<dbReference type="SUPFAM" id="SSF47384">
    <property type="entry name" value="Homodimeric domain of signal transducing histidine kinase"/>
    <property type="match status" value="1"/>
</dbReference>
<name>A0A1H6I7N9_RUMFL</name>
<dbReference type="GO" id="GO:0000155">
    <property type="term" value="F:phosphorelay sensor kinase activity"/>
    <property type="evidence" value="ECO:0007669"/>
    <property type="project" value="InterPro"/>
</dbReference>
<evidence type="ECO:0000256" key="1">
    <source>
        <dbReference type="ARBA" id="ARBA00000085"/>
    </source>
</evidence>
<evidence type="ECO:0000256" key="12">
    <source>
        <dbReference type="ARBA" id="ARBA00023012"/>
    </source>
</evidence>
<dbReference type="InterPro" id="IPR005467">
    <property type="entry name" value="His_kinase_dom"/>
</dbReference>
<comment type="catalytic activity">
    <reaction evidence="1">
        <text>ATP + protein L-histidine = ADP + protein N-phospho-L-histidine.</text>
        <dbReference type="EC" id="2.7.13.3"/>
    </reaction>
</comment>
<evidence type="ECO:0000256" key="11">
    <source>
        <dbReference type="ARBA" id="ARBA00022989"/>
    </source>
</evidence>
<dbReference type="SMART" id="SM00388">
    <property type="entry name" value="HisKA"/>
    <property type="match status" value="1"/>
</dbReference>
<dbReference type="OrthoDB" id="9762826at2"/>
<feature type="transmembrane region" description="Helical" evidence="14">
    <location>
        <begin position="331"/>
        <end position="352"/>
    </location>
</feature>
<dbReference type="AlphaFoldDB" id="A0A1H6I7N9"/>
<protein>
    <recommendedName>
        <fullName evidence="3">histidine kinase</fullName>
        <ecNumber evidence="3">2.7.13.3</ecNumber>
    </recommendedName>
</protein>
<dbReference type="InterPro" id="IPR003661">
    <property type="entry name" value="HisK_dim/P_dom"/>
</dbReference>
<dbReference type="InterPro" id="IPR036890">
    <property type="entry name" value="HATPase_C_sf"/>
</dbReference>
<dbReference type="SMART" id="SM00387">
    <property type="entry name" value="HATPase_c"/>
    <property type="match status" value="1"/>
</dbReference>
<evidence type="ECO:0000313" key="17">
    <source>
        <dbReference type="Proteomes" id="UP000183190"/>
    </source>
</evidence>
<evidence type="ECO:0000259" key="15">
    <source>
        <dbReference type="PROSITE" id="PS50109"/>
    </source>
</evidence>
<evidence type="ECO:0000313" key="16">
    <source>
        <dbReference type="EMBL" id="SEH42258.1"/>
    </source>
</evidence>
<evidence type="ECO:0000256" key="10">
    <source>
        <dbReference type="ARBA" id="ARBA00022840"/>
    </source>
</evidence>
<dbReference type="Pfam" id="PF02518">
    <property type="entry name" value="HATPase_c"/>
    <property type="match status" value="1"/>
</dbReference>
<dbReference type="PANTHER" id="PTHR45528:SF1">
    <property type="entry name" value="SENSOR HISTIDINE KINASE CPXA"/>
    <property type="match status" value="1"/>
</dbReference>
<keyword evidence="11 14" id="KW-1133">Transmembrane helix</keyword>
<dbReference type="EMBL" id="FNWV01000001">
    <property type="protein sequence ID" value="SEH42258.1"/>
    <property type="molecule type" value="Genomic_DNA"/>
</dbReference>
<feature type="domain" description="Histidine kinase" evidence="15">
    <location>
        <begin position="374"/>
        <end position="577"/>
    </location>
</feature>
<gene>
    <name evidence="16" type="ORF">SAMN02910265_00587</name>
</gene>
<keyword evidence="13 14" id="KW-0472">Membrane</keyword>
<accession>A0A1H6I7N9</accession>
<evidence type="ECO:0000256" key="2">
    <source>
        <dbReference type="ARBA" id="ARBA00004651"/>
    </source>
</evidence>
<dbReference type="PANTHER" id="PTHR45528">
    <property type="entry name" value="SENSOR HISTIDINE KINASE CPXA"/>
    <property type="match status" value="1"/>
</dbReference>
<keyword evidence="9 16" id="KW-0418">Kinase</keyword>
<evidence type="ECO:0000256" key="14">
    <source>
        <dbReference type="SAM" id="Phobius"/>
    </source>
</evidence>
<keyword evidence="5" id="KW-0597">Phosphoprotein</keyword>
<evidence type="ECO:0000256" key="4">
    <source>
        <dbReference type="ARBA" id="ARBA00022475"/>
    </source>
</evidence>
<dbReference type="EC" id="2.7.13.3" evidence="3"/>
<dbReference type="InterPro" id="IPR036097">
    <property type="entry name" value="HisK_dim/P_sf"/>
</dbReference>
<organism evidence="16 17">
    <name type="scientific">Ruminococcus flavefaciens</name>
    <dbReference type="NCBI Taxonomy" id="1265"/>
    <lineage>
        <taxon>Bacteria</taxon>
        <taxon>Bacillati</taxon>
        <taxon>Bacillota</taxon>
        <taxon>Clostridia</taxon>
        <taxon>Eubacteriales</taxon>
        <taxon>Oscillospiraceae</taxon>
        <taxon>Ruminococcus</taxon>
    </lineage>
</organism>
<dbReference type="Pfam" id="PF00512">
    <property type="entry name" value="HisKA"/>
    <property type="match status" value="1"/>
</dbReference>
<dbReference type="InterPro" id="IPR050398">
    <property type="entry name" value="HssS/ArlS-like"/>
</dbReference>
<dbReference type="Gene3D" id="3.30.565.10">
    <property type="entry name" value="Histidine kinase-like ATPase, C-terminal domain"/>
    <property type="match status" value="1"/>
</dbReference>
<evidence type="ECO:0000256" key="5">
    <source>
        <dbReference type="ARBA" id="ARBA00022553"/>
    </source>
</evidence>
<evidence type="ECO:0000256" key="13">
    <source>
        <dbReference type="ARBA" id="ARBA00023136"/>
    </source>
</evidence>
<comment type="subcellular location">
    <subcellularLocation>
        <location evidence="2">Cell membrane</location>
        <topology evidence="2">Multi-pass membrane protein</topology>
    </subcellularLocation>
</comment>
<sequence length="577" mass="65731">MKKGLFKRRPKRTTLGKMFAKAMILPVILTVAFAALLNLGIEYLACEQAQKQQSRFESQLIQSIQFNEEKSGKFGDKINGISMKMGFGTFYDVLYEELTLPFIGGASSMTDKNGIAVSALIDSSGNVIATNSAKMWCVVRFGDKPDDICWLYCDPAEVNIPEVDKLVNDHIQGEYSDDHYYSYDIISAYINIDEHKMIPHEIKIYEIRKDEEDYESLEEHFRNAEVIVINADAEGFELMEFYADKYSDTDIVKTEYPSCGFENIWGVEKSKVDKEINDNYNNHGEGYNYESDYRFVVNESIIHRNVFFNGEKCTLFMDYKVNVWTRSIIKMYIFFVTVFFLFLTFIAFLRCWSRNVKNKAQYAFEDYQRALTNNLAHDLKTPLAVIGGYAENLMEMRKDSGDAKELQYLSSIMNNVSYTDDIIAKTLKLSETEQKKKLNKKKVDIKALAEKCAEKYKDAFEERGIEISIEGSGEVNADEDSLSLAVDNLISNAVKYTRNDGSVKITVSKKEFVIENDTAEDIDTKELKMPFVKGDKARSDKSSSGLGLSIAEAAAVQNGFALKLSCKDKKFKAMIEM</sequence>
<dbReference type="InterPro" id="IPR003594">
    <property type="entry name" value="HATPase_dom"/>
</dbReference>
<keyword evidence="12" id="KW-0902">Two-component regulatory system</keyword>
<keyword evidence="6" id="KW-0808">Transferase</keyword>
<evidence type="ECO:0000256" key="9">
    <source>
        <dbReference type="ARBA" id="ARBA00022777"/>
    </source>
</evidence>
<keyword evidence="8" id="KW-0547">Nucleotide-binding</keyword>
<dbReference type="Gene3D" id="1.10.287.130">
    <property type="match status" value="1"/>
</dbReference>
<keyword evidence="4" id="KW-1003">Cell membrane</keyword>
<dbReference type="GO" id="GO:0005524">
    <property type="term" value="F:ATP binding"/>
    <property type="evidence" value="ECO:0007669"/>
    <property type="project" value="UniProtKB-KW"/>
</dbReference>
<dbReference type="CDD" id="cd00082">
    <property type="entry name" value="HisKA"/>
    <property type="match status" value="1"/>
</dbReference>
<proteinExistence type="predicted"/>
<evidence type="ECO:0000256" key="7">
    <source>
        <dbReference type="ARBA" id="ARBA00022692"/>
    </source>
</evidence>
<dbReference type="Proteomes" id="UP000183190">
    <property type="component" value="Unassembled WGS sequence"/>
</dbReference>
<reference evidence="16 17" key="1">
    <citation type="submission" date="2016-10" db="EMBL/GenBank/DDBJ databases">
        <authorList>
            <person name="de Groot N.N."/>
        </authorList>
    </citation>
    <scope>NUCLEOTIDE SEQUENCE [LARGE SCALE GENOMIC DNA]</scope>
    <source>
        <strain evidence="16 17">YAD2003</strain>
    </source>
</reference>